<dbReference type="Proteomes" id="UP000825729">
    <property type="component" value="Unassembled WGS sequence"/>
</dbReference>
<feature type="region of interest" description="Disordered" evidence="1">
    <location>
        <begin position="92"/>
        <end position="114"/>
    </location>
</feature>
<feature type="compositionally biased region" description="Low complexity" evidence="1">
    <location>
        <begin position="204"/>
        <end position="220"/>
    </location>
</feature>
<accession>A0AAV7EA85</accession>
<gene>
    <name evidence="2" type="ORF">H6P81_015463</name>
</gene>
<reference evidence="2 3" key="1">
    <citation type="submission" date="2021-07" db="EMBL/GenBank/DDBJ databases">
        <title>The Aristolochia fimbriata genome: insights into angiosperm evolution, floral development and chemical biosynthesis.</title>
        <authorList>
            <person name="Jiao Y."/>
        </authorList>
    </citation>
    <scope>NUCLEOTIDE SEQUENCE [LARGE SCALE GENOMIC DNA]</scope>
    <source>
        <strain evidence="2">IBCAS-2021</strain>
        <tissue evidence="2">Leaf</tissue>
    </source>
</reference>
<feature type="compositionally biased region" description="Polar residues" evidence="1">
    <location>
        <begin position="221"/>
        <end position="232"/>
    </location>
</feature>
<feature type="compositionally biased region" description="Low complexity" evidence="1">
    <location>
        <begin position="9"/>
        <end position="39"/>
    </location>
</feature>
<feature type="region of interest" description="Disordered" evidence="1">
    <location>
        <begin position="128"/>
        <end position="162"/>
    </location>
</feature>
<name>A0AAV7EA85_ARIFI</name>
<sequence length="418" mass="43004">MEPAEQGRGAAILSSNAAGASAADNSNANGSNNNKSGTSKPGANSDPSASSQLSPFAAKKVAPRGGANAVGHFMGSINPSATAQVDASLAISTKTDAAPSSRSDSSDPSKKLAQRVHHLGPAVQIRAALFPRCARPRPPRSRDSSLSQPTMLGFQQGGTQQHHLNHPQLILSTDEGIHGGGGSDSADNYLRKRFRDDLFKEDNPPAAQHSPDASSSASASKTMRTSSVPAVHLQQRQQEQMGLIRPSNVMPAAAMWAVAAAPAPSSGGGAFWMLPVTAGSNSPAVATGAGPSEPSIWTFPAAGQYRTSIQPGSGTLQAPLHFMPRINTVGPLPLGSMLVQQPAAGGGATSQHLGLGISETNLGMLAALNAYNRGGGGGGLSMNSEQQQQQQQSLDHHQSVHAHTQQSDDSEDHQTSSQ</sequence>
<protein>
    <submittedName>
        <fullName evidence="2">Uncharacterized protein</fullName>
    </submittedName>
</protein>
<feature type="region of interest" description="Disordered" evidence="1">
    <location>
        <begin position="376"/>
        <end position="418"/>
    </location>
</feature>
<comment type="caution">
    <text evidence="2">The sequence shown here is derived from an EMBL/GenBank/DDBJ whole genome shotgun (WGS) entry which is preliminary data.</text>
</comment>
<feature type="region of interest" description="Disordered" evidence="1">
    <location>
        <begin position="1"/>
        <end position="76"/>
    </location>
</feature>
<proteinExistence type="predicted"/>
<organism evidence="2 3">
    <name type="scientific">Aristolochia fimbriata</name>
    <name type="common">White veined hardy Dutchman's pipe vine</name>
    <dbReference type="NCBI Taxonomy" id="158543"/>
    <lineage>
        <taxon>Eukaryota</taxon>
        <taxon>Viridiplantae</taxon>
        <taxon>Streptophyta</taxon>
        <taxon>Embryophyta</taxon>
        <taxon>Tracheophyta</taxon>
        <taxon>Spermatophyta</taxon>
        <taxon>Magnoliopsida</taxon>
        <taxon>Magnoliidae</taxon>
        <taxon>Piperales</taxon>
        <taxon>Aristolochiaceae</taxon>
        <taxon>Aristolochia</taxon>
    </lineage>
</organism>
<dbReference type="AlphaFoldDB" id="A0AAV7EA85"/>
<keyword evidence="3" id="KW-1185">Reference proteome</keyword>
<feature type="compositionally biased region" description="Polar residues" evidence="1">
    <location>
        <begin position="41"/>
        <end position="54"/>
    </location>
</feature>
<evidence type="ECO:0000313" key="2">
    <source>
        <dbReference type="EMBL" id="KAG9444123.1"/>
    </source>
</evidence>
<dbReference type="EMBL" id="JAINDJ010000006">
    <property type="protein sequence ID" value="KAG9444123.1"/>
    <property type="molecule type" value="Genomic_DNA"/>
</dbReference>
<evidence type="ECO:0000313" key="3">
    <source>
        <dbReference type="Proteomes" id="UP000825729"/>
    </source>
</evidence>
<feature type="region of interest" description="Disordered" evidence="1">
    <location>
        <begin position="200"/>
        <end position="232"/>
    </location>
</feature>
<evidence type="ECO:0000256" key="1">
    <source>
        <dbReference type="SAM" id="MobiDB-lite"/>
    </source>
</evidence>